<evidence type="ECO:0000313" key="2">
    <source>
        <dbReference type="Proteomes" id="UP000290439"/>
    </source>
</evidence>
<dbReference type="AlphaFoldDB" id="A0A4U8WC44"/>
<sequence length="77" mass="8523">MRDGSGTLEDVQVEFAPYGDFESDCPARMGVDLFGNTWLPVLVYLSTPPCTTRRNHGVARLRPALAEQQVNAWLTSP</sequence>
<reference evidence="1 2" key="1">
    <citation type="submission" date="2019-02" db="EMBL/GenBank/DDBJ databases">
        <authorList>
            <consortium name="Pathogen Informatics"/>
        </authorList>
    </citation>
    <scope>NUCLEOTIDE SEQUENCE [LARGE SCALE GENOMIC DNA]</scope>
    <source>
        <strain evidence="1 2">3012STDY6756504</strain>
    </source>
</reference>
<name>A0A4U8WC44_9NOCA</name>
<organism evidence="1 2">
    <name type="scientific">Nocardia cyriacigeorgica</name>
    <dbReference type="NCBI Taxonomy" id="135487"/>
    <lineage>
        <taxon>Bacteria</taxon>
        <taxon>Bacillati</taxon>
        <taxon>Actinomycetota</taxon>
        <taxon>Actinomycetes</taxon>
        <taxon>Mycobacteriales</taxon>
        <taxon>Nocardiaceae</taxon>
        <taxon>Nocardia</taxon>
    </lineage>
</organism>
<dbReference type="Proteomes" id="UP000290439">
    <property type="component" value="Chromosome"/>
</dbReference>
<proteinExistence type="predicted"/>
<accession>A0A4U8WC44</accession>
<protein>
    <submittedName>
        <fullName evidence="1">Uncharacterized protein</fullName>
    </submittedName>
</protein>
<evidence type="ECO:0000313" key="1">
    <source>
        <dbReference type="EMBL" id="VFA99997.1"/>
    </source>
</evidence>
<gene>
    <name evidence="1" type="ORF">NCTC10797_03789</name>
</gene>
<dbReference type="EMBL" id="LR215973">
    <property type="protein sequence ID" value="VFA99997.1"/>
    <property type="molecule type" value="Genomic_DNA"/>
</dbReference>